<dbReference type="SMART" id="SM00346">
    <property type="entry name" value="HTH_ICLR"/>
    <property type="match status" value="1"/>
</dbReference>
<evidence type="ECO:0000256" key="3">
    <source>
        <dbReference type="ARBA" id="ARBA00023163"/>
    </source>
</evidence>
<dbReference type="PROSITE" id="PS51077">
    <property type="entry name" value="HTH_ICLR"/>
    <property type="match status" value="1"/>
</dbReference>
<feature type="domain" description="IclR-ED" evidence="5">
    <location>
        <begin position="75"/>
        <end position="249"/>
    </location>
</feature>
<accession>A0A1B1K868</accession>
<dbReference type="InterPro" id="IPR050707">
    <property type="entry name" value="HTH_MetabolicPath_Reg"/>
</dbReference>
<organism evidence="6 7">
    <name type="scientific">Rhodococcus opacus</name>
    <name type="common">Nocardia opaca</name>
    <dbReference type="NCBI Taxonomy" id="37919"/>
    <lineage>
        <taxon>Bacteria</taxon>
        <taxon>Bacillati</taxon>
        <taxon>Actinomycetota</taxon>
        <taxon>Actinomycetes</taxon>
        <taxon>Mycobacteriales</taxon>
        <taxon>Nocardiaceae</taxon>
        <taxon>Rhodococcus</taxon>
    </lineage>
</organism>
<dbReference type="Pfam" id="PF09339">
    <property type="entry name" value="HTH_IclR"/>
    <property type="match status" value="1"/>
</dbReference>
<dbReference type="Gene3D" id="3.30.450.40">
    <property type="match status" value="1"/>
</dbReference>
<protein>
    <submittedName>
        <fullName evidence="6">IclR family transcriptional regulator</fullName>
    </submittedName>
</protein>
<dbReference type="AlphaFoldDB" id="A0A1B1K868"/>
<evidence type="ECO:0000256" key="2">
    <source>
        <dbReference type="ARBA" id="ARBA00023125"/>
    </source>
</evidence>
<dbReference type="InterPro" id="IPR005471">
    <property type="entry name" value="Tscrpt_reg_IclR_N"/>
</dbReference>
<dbReference type="Proteomes" id="UP000186108">
    <property type="component" value="Chromosome"/>
</dbReference>
<evidence type="ECO:0000259" key="5">
    <source>
        <dbReference type="PROSITE" id="PS51078"/>
    </source>
</evidence>
<dbReference type="PATRIC" id="fig|37919.13.peg.4356"/>
<dbReference type="RefSeq" id="WP_065491447.1">
    <property type="nucleotide sequence ID" value="NZ_CP009111.1"/>
</dbReference>
<dbReference type="PANTHER" id="PTHR30136">
    <property type="entry name" value="HELIX-TURN-HELIX TRANSCRIPTIONAL REGULATOR, ICLR FAMILY"/>
    <property type="match status" value="1"/>
</dbReference>
<dbReference type="GO" id="GO:0045892">
    <property type="term" value="P:negative regulation of DNA-templated transcription"/>
    <property type="evidence" value="ECO:0007669"/>
    <property type="project" value="TreeGrafter"/>
</dbReference>
<dbReference type="SUPFAM" id="SSF55781">
    <property type="entry name" value="GAF domain-like"/>
    <property type="match status" value="1"/>
</dbReference>
<dbReference type="PROSITE" id="PS51078">
    <property type="entry name" value="ICLR_ED"/>
    <property type="match status" value="1"/>
</dbReference>
<name>A0A1B1K868_RHOOP</name>
<feature type="domain" description="HTH iclR-type" evidence="4">
    <location>
        <begin position="12"/>
        <end position="74"/>
    </location>
</feature>
<evidence type="ECO:0000313" key="7">
    <source>
        <dbReference type="Proteomes" id="UP000186108"/>
    </source>
</evidence>
<gene>
    <name evidence="6" type="ORF">R1CP_20700</name>
</gene>
<dbReference type="InterPro" id="IPR036390">
    <property type="entry name" value="WH_DNA-bd_sf"/>
</dbReference>
<dbReference type="InterPro" id="IPR014757">
    <property type="entry name" value="Tscrpt_reg_IclR_C"/>
</dbReference>
<proteinExistence type="predicted"/>
<keyword evidence="3" id="KW-0804">Transcription</keyword>
<reference evidence="6 7" key="1">
    <citation type="submission" date="2014-07" db="EMBL/GenBank/DDBJ databases">
        <authorList>
            <person name="Zhang J.E."/>
            <person name="Yang H."/>
            <person name="Guo J."/>
            <person name="Deng Z."/>
            <person name="Luo H."/>
            <person name="Luo M."/>
            <person name="Zhao B."/>
        </authorList>
    </citation>
    <scope>NUCLEOTIDE SEQUENCE [LARGE SCALE GENOMIC DNA]</scope>
    <source>
        <strain evidence="6 7">1CP</strain>
    </source>
</reference>
<dbReference type="GO" id="GO:0003677">
    <property type="term" value="F:DNA binding"/>
    <property type="evidence" value="ECO:0007669"/>
    <property type="project" value="UniProtKB-KW"/>
</dbReference>
<dbReference type="EMBL" id="CP009111">
    <property type="protein sequence ID" value="ANS28820.1"/>
    <property type="molecule type" value="Genomic_DNA"/>
</dbReference>
<keyword evidence="2" id="KW-0238">DNA-binding</keyword>
<dbReference type="GO" id="GO:0003700">
    <property type="term" value="F:DNA-binding transcription factor activity"/>
    <property type="evidence" value="ECO:0007669"/>
    <property type="project" value="TreeGrafter"/>
</dbReference>
<evidence type="ECO:0000259" key="4">
    <source>
        <dbReference type="PROSITE" id="PS51077"/>
    </source>
</evidence>
<dbReference type="Gene3D" id="1.10.10.10">
    <property type="entry name" value="Winged helix-like DNA-binding domain superfamily/Winged helix DNA-binding domain"/>
    <property type="match status" value="1"/>
</dbReference>
<evidence type="ECO:0000256" key="1">
    <source>
        <dbReference type="ARBA" id="ARBA00023015"/>
    </source>
</evidence>
<evidence type="ECO:0000313" key="6">
    <source>
        <dbReference type="EMBL" id="ANS28820.1"/>
    </source>
</evidence>
<dbReference type="InterPro" id="IPR029016">
    <property type="entry name" value="GAF-like_dom_sf"/>
</dbReference>
<dbReference type="SUPFAM" id="SSF46785">
    <property type="entry name" value="Winged helix' DNA-binding domain"/>
    <property type="match status" value="1"/>
</dbReference>
<dbReference type="PANTHER" id="PTHR30136:SF24">
    <property type="entry name" value="HTH-TYPE TRANSCRIPTIONAL REPRESSOR ALLR"/>
    <property type="match status" value="1"/>
</dbReference>
<sequence length="249" mass="26706">MSPRTDPSRHHPSTVSNSLDILEVVATLGLGVTAKEIAGALHLPQATAYRLINSLVAEEYLVRTSDLRGFGLGARLNGLVTAAASPTISTAARRQLDDLRDSVRFAVHVMAFHNTTLRVLDSDPDHPVRAERELVRYLHASAAGKLVLADRTIWQAALPSTPLRQLTSATVIDLAALDTELRTIRDQQFAVQVDQLEQDLACLAVPLRDPDGDTAGALCLAGPSTRIDALLGRADSLQQCAGVLAPLLF</sequence>
<dbReference type="Pfam" id="PF01614">
    <property type="entry name" value="IclR_C"/>
    <property type="match status" value="1"/>
</dbReference>
<dbReference type="InterPro" id="IPR036388">
    <property type="entry name" value="WH-like_DNA-bd_sf"/>
</dbReference>
<keyword evidence="1" id="KW-0805">Transcription regulation</keyword>